<organism evidence="3">
    <name type="scientific">Ostreococcus tauri</name>
    <name type="common">Marine green alga</name>
    <dbReference type="NCBI Taxonomy" id="70448"/>
    <lineage>
        <taxon>Eukaryota</taxon>
        <taxon>Viridiplantae</taxon>
        <taxon>Chlorophyta</taxon>
        <taxon>Mamiellophyceae</taxon>
        <taxon>Mamiellales</taxon>
        <taxon>Bathycoccaceae</taxon>
        <taxon>Ostreococcus</taxon>
    </lineage>
</organism>
<sequence>GGMGGSARGTRVEAAESDVGDGSRGLGGGTGARGTANVSVRALAAATRRARVLEVAMEEFETAAAEALEEAARAGEAALDAAIEEFVREREELEMTIIALEREMEERRARAVREMDAVRDECEAKRAKDAKQTKKLKAAAAIAEEIMRVKDTIAKDCTRLREEKRALEKENKKLWRRVEELERDA</sequence>
<gene>
    <name evidence="3" type="ORF">BE221DRAFT_194276</name>
</gene>
<reference evidence="3" key="1">
    <citation type="submission" date="2017-04" db="EMBL/GenBank/DDBJ databases">
        <title>Population genomics of picophytoplankton unveils novel chromosome hypervariability.</title>
        <authorList>
            <consortium name="DOE Joint Genome Institute"/>
            <person name="Blanc-Mathieu R."/>
            <person name="Krasovec M."/>
            <person name="Hebrard M."/>
            <person name="Yau S."/>
            <person name="Desgranges E."/>
            <person name="Martin J."/>
            <person name="Schackwitz W."/>
            <person name="Kuo A."/>
            <person name="Salin G."/>
            <person name="Donnadieu C."/>
            <person name="Desdevises Y."/>
            <person name="Sanchez-Ferandin S."/>
            <person name="Moreau H."/>
            <person name="Rivals E."/>
            <person name="Grigoriev I.V."/>
            <person name="Grimsley N."/>
            <person name="Eyre-Walker A."/>
            <person name="Piganeau G."/>
        </authorList>
    </citation>
    <scope>NUCLEOTIDE SEQUENCE [LARGE SCALE GENOMIC DNA]</scope>
    <source>
        <strain evidence="3">RCC 1115</strain>
    </source>
</reference>
<dbReference type="EMBL" id="KZ155826">
    <property type="protein sequence ID" value="OUS44101.1"/>
    <property type="molecule type" value="Genomic_DNA"/>
</dbReference>
<evidence type="ECO:0000256" key="2">
    <source>
        <dbReference type="SAM" id="MobiDB-lite"/>
    </source>
</evidence>
<feature type="region of interest" description="Disordered" evidence="2">
    <location>
        <begin position="1"/>
        <end position="34"/>
    </location>
</feature>
<feature type="coiled-coil region" evidence="1">
    <location>
        <begin position="43"/>
        <end position="184"/>
    </location>
</feature>
<accession>A0A1Y5I3S3</accession>
<feature type="non-terminal residue" evidence="3">
    <location>
        <position position="1"/>
    </location>
</feature>
<protein>
    <submittedName>
        <fullName evidence="3">Uncharacterized protein</fullName>
    </submittedName>
</protein>
<feature type="compositionally biased region" description="Gly residues" evidence="2">
    <location>
        <begin position="22"/>
        <end position="32"/>
    </location>
</feature>
<dbReference type="Proteomes" id="UP000195557">
    <property type="component" value="Unassembled WGS sequence"/>
</dbReference>
<evidence type="ECO:0000256" key="1">
    <source>
        <dbReference type="SAM" id="Coils"/>
    </source>
</evidence>
<proteinExistence type="predicted"/>
<dbReference type="AlphaFoldDB" id="A0A1Y5I3S3"/>
<keyword evidence="1" id="KW-0175">Coiled coil</keyword>
<name>A0A1Y5I3S3_OSTTA</name>
<evidence type="ECO:0000313" key="3">
    <source>
        <dbReference type="EMBL" id="OUS44101.1"/>
    </source>
</evidence>